<dbReference type="GO" id="GO:1904680">
    <property type="term" value="F:peptide transmembrane transporter activity"/>
    <property type="evidence" value="ECO:0007669"/>
    <property type="project" value="TreeGrafter"/>
</dbReference>
<keyword evidence="4" id="KW-0732">Signal</keyword>
<evidence type="ECO:0000256" key="3">
    <source>
        <dbReference type="ARBA" id="ARBA00022448"/>
    </source>
</evidence>
<gene>
    <name evidence="6" type="ORF">A9Q84_07160</name>
</gene>
<keyword evidence="3" id="KW-0813">Transport</keyword>
<evidence type="ECO:0000313" key="6">
    <source>
        <dbReference type="EMBL" id="OUR96133.1"/>
    </source>
</evidence>
<evidence type="ECO:0000256" key="4">
    <source>
        <dbReference type="ARBA" id="ARBA00022729"/>
    </source>
</evidence>
<dbReference type="Gene3D" id="3.90.76.10">
    <property type="entry name" value="Dipeptide-binding Protein, Domain 1"/>
    <property type="match status" value="1"/>
</dbReference>
<evidence type="ECO:0000259" key="5">
    <source>
        <dbReference type="Pfam" id="PF00496"/>
    </source>
</evidence>
<comment type="similarity">
    <text evidence="2">Belongs to the bacterial solute-binding protein 5 family.</text>
</comment>
<organism evidence="6 7">
    <name type="scientific">Halobacteriovorax marinus</name>
    <dbReference type="NCBI Taxonomy" id="97084"/>
    <lineage>
        <taxon>Bacteria</taxon>
        <taxon>Pseudomonadati</taxon>
        <taxon>Bdellovibrionota</taxon>
        <taxon>Bacteriovoracia</taxon>
        <taxon>Bacteriovoracales</taxon>
        <taxon>Halobacteriovoraceae</taxon>
        <taxon>Halobacteriovorax</taxon>
    </lineage>
</organism>
<evidence type="ECO:0000256" key="2">
    <source>
        <dbReference type="ARBA" id="ARBA00005695"/>
    </source>
</evidence>
<dbReference type="Gene3D" id="3.10.105.10">
    <property type="entry name" value="Dipeptide-binding Protein, Domain 3"/>
    <property type="match status" value="1"/>
</dbReference>
<comment type="subcellular location">
    <subcellularLocation>
        <location evidence="1">Cell envelope</location>
    </subcellularLocation>
</comment>
<dbReference type="InterPro" id="IPR039424">
    <property type="entry name" value="SBP_5"/>
</dbReference>
<dbReference type="GO" id="GO:0043190">
    <property type="term" value="C:ATP-binding cassette (ABC) transporter complex"/>
    <property type="evidence" value="ECO:0007669"/>
    <property type="project" value="InterPro"/>
</dbReference>
<comment type="caution">
    <text evidence="6">The sequence shown here is derived from an EMBL/GenBank/DDBJ whole genome shotgun (WGS) entry which is preliminary data.</text>
</comment>
<dbReference type="Proteomes" id="UP000196531">
    <property type="component" value="Unassembled WGS sequence"/>
</dbReference>
<dbReference type="PROSITE" id="PS51257">
    <property type="entry name" value="PROKAR_LIPOPROTEIN"/>
    <property type="match status" value="1"/>
</dbReference>
<dbReference type="PANTHER" id="PTHR30290:SF10">
    <property type="entry name" value="PERIPLASMIC OLIGOPEPTIDE-BINDING PROTEIN-RELATED"/>
    <property type="match status" value="1"/>
</dbReference>
<dbReference type="CDD" id="cd08505">
    <property type="entry name" value="PBP2_NikA_DppA_OppA_like_18"/>
    <property type="match status" value="1"/>
</dbReference>
<protein>
    <recommendedName>
        <fullName evidence="5">Solute-binding protein family 5 domain-containing protein</fullName>
    </recommendedName>
</protein>
<accession>A0A1Y5F5G6</accession>
<reference evidence="7" key="1">
    <citation type="journal article" date="2017" name="Proc. Natl. Acad. Sci. U.S.A.">
        <title>Simulation of Deepwater Horizon oil plume reveals substrate specialization within a complex community of hydrocarbon-degraders.</title>
        <authorList>
            <person name="Hu P."/>
            <person name="Dubinsky E.A."/>
            <person name="Probst A.J."/>
            <person name="Wang J."/>
            <person name="Sieber C.M.K."/>
            <person name="Tom L.M."/>
            <person name="Gardinali P."/>
            <person name="Banfield J.F."/>
            <person name="Atlas R.M."/>
            <person name="Andersen G.L."/>
        </authorList>
    </citation>
    <scope>NUCLEOTIDE SEQUENCE [LARGE SCALE GENOMIC DNA]</scope>
</reference>
<dbReference type="AlphaFoldDB" id="A0A1Y5F5G6"/>
<evidence type="ECO:0000256" key="1">
    <source>
        <dbReference type="ARBA" id="ARBA00004196"/>
    </source>
</evidence>
<dbReference type="Pfam" id="PF00496">
    <property type="entry name" value="SBP_bac_5"/>
    <property type="match status" value="1"/>
</dbReference>
<dbReference type="GO" id="GO:0030288">
    <property type="term" value="C:outer membrane-bounded periplasmic space"/>
    <property type="evidence" value="ECO:0007669"/>
    <property type="project" value="UniProtKB-ARBA"/>
</dbReference>
<proteinExistence type="inferred from homology"/>
<dbReference type="GO" id="GO:0015833">
    <property type="term" value="P:peptide transport"/>
    <property type="evidence" value="ECO:0007669"/>
    <property type="project" value="TreeGrafter"/>
</dbReference>
<dbReference type="Gene3D" id="3.40.190.10">
    <property type="entry name" value="Periplasmic binding protein-like II"/>
    <property type="match status" value="1"/>
</dbReference>
<dbReference type="SUPFAM" id="SSF53850">
    <property type="entry name" value="Periplasmic binding protein-like II"/>
    <property type="match status" value="1"/>
</dbReference>
<feature type="domain" description="Solute-binding protein family 5" evidence="5">
    <location>
        <begin position="74"/>
        <end position="495"/>
    </location>
</feature>
<evidence type="ECO:0000313" key="7">
    <source>
        <dbReference type="Proteomes" id="UP000196531"/>
    </source>
</evidence>
<dbReference type="InterPro" id="IPR000914">
    <property type="entry name" value="SBP_5_dom"/>
</dbReference>
<dbReference type="PANTHER" id="PTHR30290">
    <property type="entry name" value="PERIPLASMIC BINDING COMPONENT OF ABC TRANSPORTER"/>
    <property type="match status" value="1"/>
</dbReference>
<sequence length="587" mass="66377">MKKFTSLLVALVLISGLIGCTKKNKDTGRTLNLSIPQEVKGMDPIYANDRYSSNEVGRVYEGLLEYHYLKRPYTLVPNLADAMPVVSEDGLTYTFKIRKGVMFHDDASFPNGKGRELVAEDFVYSIKRLADPKLQGLGWWLLDGKVKGLNEWRKKYSELPKVDYTEVVEGLKTLDKYTLQFKLNKPFPQFLYSLAMPFTFAVAKEVVAKYGQEFLNHPVGTGPFILPVFQQTKKITYVKSPNFRKKLYPTEASEEFKTAGFLEDAGKQLPLVDKVVVNVIIESQPRWLNFLKGKIDFIGIPKDNFDSAVTPSRTLSEEYISKGISLLVNPSLDITYTAFNHDLKLFQNVDLRRAMALAYDVVKSNELFYNNTALPAQSVVPPGIAGNIKNYVSSFRGPNVDEAKKLLAKAGYPEGKGLPIITYDCPSGTVSRQIGEYVKKQMAQIGVRIKVINNPWPELQKKITKRQVMLYGIAWGADYPDAENFLQLLYGPNKSPGANGSGYNNPEFNKLFKTSSIMQDSPERTALYEKMNRIAADQAPWIYGVHRQNFTLRHSFLKNYMSTDFETGQAQYLNIDSKLKVKVLEKL</sequence>
<dbReference type="EMBL" id="MAAO01000006">
    <property type="protein sequence ID" value="OUR96133.1"/>
    <property type="molecule type" value="Genomic_DNA"/>
</dbReference>
<name>A0A1Y5F5G6_9BACT</name>
<dbReference type="InterPro" id="IPR030678">
    <property type="entry name" value="Peptide/Ni-bd"/>
</dbReference>
<dbReference type="PIRSF" id="PIRSF002741">
    <property type="entry name" value="MppA"/>
    <property type="match status" value="1"/>
</dbReference>